<dbReference type="RefSeq" id="WP_134571780.1">
    <property type="nucleotide sequence ID" value="NZ_SOGT01000005.1"/>
</dbReference>
<proteinExistence type="predicted"/>
<evidence type="ECO:0000313" key="3">
    <source>
        <dbReference type="Proteomes" id="UP000298424"/>
    </source>
</evidence>
<organism evidence="2 3">
    <name type="scientific">Cryobacterium lyxosi</name>
    <dbReference type="NCBI Taxonomy" id="1259228"/>
    <lineage>
        <taxon>Bacteria</taxon>
        <taxon>Bacillati</taxon>
        <taxon>Actinomycetota</taxon>
        <taxon>Actinomycetes</taxon>
        <taxon>Micrococcales</taxon>
        <taxon>Microbacteriaceae</taxon>
        <taxon>Cryobacterium</taxon>
    </lineage>
</organism>
<reference evidence="2 3" key="1">
    <citation type="submission" date="2019-03" db="EMBL/GenBank/DDBJ databases">
        <title>Genomics of glacier-inhabiting Cryobacterium strains.</title>
        <authorList>
            <person name="Liu Q."/>
            <person name="Xin Y.-H."/>
        </authorList>
    </citation>
    <scope>NUCLEOTIDE SEQUENCE [LARGE SCALE GENOMIC DNA]</scope>
    <source>
        <strain evidence="2 3">TMT1-1</strain>
    </source>
</reference>
<evidence type="ECO:0000313" key="2">
    <source>
        <dbReference type="EMBL" id="TFD27805.1"/>
    </source>
</evidence>
<feature type="chain" id="PRO_5038445091" description="DUF4333 domain-containing protein" evidence="1">
    <location>
        <begin position="32"/>
        <end position="195"/>
    </location>
</feature>
<protein>
    <recommendedName>
        <fullName evidence="4">DUF4333 domain-containing protein</fullName>
    </recommendedName>
</protein>
<dbReference type="OrthoDB" id="4401005at2"/>
<comment type="caution">
    <text evidence="2">The sequence shown here is derived from an EMBL/GenBank/DDBJ whole genome shotgun (WGS) entry which is preliminary data.</text>
</comment>
<dbReference type="AlphaFoldDB" id="A0A4R8ZJT2"/>
<keyword evidence="3" id="KW-1185">Reference proteome</keyword>
<name>A0A4R8ZJT2_9MICO</name>
<keyword evidence="1" id="KW-0732">Signal</keyword>
<evidence type="ECO:0008006" key="4">
    <source>
        <dbReference type="Google" id="ProtNLM"/>
    </source>
</evidence>
<gene>
    <name evidence="2" type="ORF">E3T27_04940</name>
</gene>
<dbReference type="Proteomes" id="UP000298424">
    <property type="component" value="Unassembled WGS sequence"/>
</dbReference>
<dbReference type="EMBL" id="SOGT01000005">
    <property type="protein sequence ID" value="TFD27805.1"/>
    <property type="molecule type" value="Genomic_DNA"/>
</dbReference>
<accession>A0A4R8ZJT2</accession>
<sequence>MNFIAPFSSAPTRTFATLGALVLLAVLSGCAGTDSGAAAGSSASATAAAGTDSATTDAAPADCAGVAVVVDFGLLDADTITKCVDATTTISASDALEAASVTTEGTVEYGDMVACRVNDRPAADETIEVEGQAPFTESCATMAPMHAYWGIWVQPSAEADWEYAPVGLGELEIEPGQSVGLLFTTTGMETATPGS</sequence>
<evidence type="ECO:0000256" key="1">
    <source>
        <dbReference type="SAM" id="SignalP"/>
    </source>
</evidence>
<feature type="signal peptide" evidence="1">
    <location>
        <begin position="1"/>
        <end position="31"/>
    </location>
</feature>